<dbReference type="SUPFAM" id="SSF53756">
    <property type="entry name" value="UDP-Glycosyltransferase/glycogen phosphorylase"/>
    <property type="match status" value="1"/>
</dbReference>
<dbReference type="EMBL" id="JAYWIO010000006">
    <property type="protein sequence ID" value="KAK7256460.1"/>
    <property type="molecule type" value="Genomic_DNA"/>
</dbReference>
<comment type="similarity">
    <text evidence="1">Belongs to the UDP-glycosyltransferase family.</text>
</comment>
<dbReference type="Proteomes" id="UP001372338">
    <property type="component" value="Unassembled WGS sequence"/>
</dbReference>
<gene>
    <name evidence="3" type="ORF">RIF29_29910</name>
</gene>
<dbReference type="Pfam" id="PF00201">
    <property type="entry name" value="UDPGT"/>
    <property type="match status" value="1"/>
</dbReference>
<dbReference type="PANTHER" id="PTHR48045">
    <property type="entry name" value="UDP-GLYCOSYLTRANSFERASE 72B1"/>
    <property type="match status" value="1"/>
</dbReference>
<dbReference type="AlphaFoldDB" id="A0AAN9EHI3"/>
<protein>
    <recommendedName>
        <fullName evidence="5">Glycosyltransferase</fullName>
    </recommendedName>
</protein>
<dbReference type="Gene3D" id="3.40.50.2000">
    <property type="entry name" value="Glycogen Phosphorylase B"/>
    <property type="match status" value="2"/>
</dbReference>
<organism evidence="3 4">
    <name type="scientific">Crotalaria pallida</name>
    <name type="common">Smooth rattlebox</name>
    <name type="synonym">Crotalaria striata</name>
    <dbReference type="NCBI Taxonomy" id="3830"/>
    <lineage>
        <taxon>Eukaryota</taxon>
        <taxon>Viridiplantae</taxon>
        <taxon>Streptophyta</taxon>
        <taxon>Embryophyta</taxon>
        <taxon>Tracheophyta</taxon>
        <taxon>Spermatophyta</taxon>
        <taxon>Magnoliopsida</taxon>
        <taxon>eudicotyledons</taxon>
        <taxon>Gunneridae</taxon>
        <taxon>Pentapetalae</taxon>
        <taxon>rosids</taxon>
        <taxon>fabids</taxon>
        <taxon>Fabales</taxon>
        <taxon>Fabaceae</taxon>
        <taxon>Papilionoideae</taxon>
        <taxon>50 kb inversion clade</taxon>
        <taxon>genistoids sensu lato</taxon>
        <taxon>core genistoids</taxon>
        <taxon>Crotalarieae</taxon>
        <taxon>Crotalaria</taxon>
    </lineage>
</organism>
<name>A0AAN9EHI3_CROPI</name>
<dbReference type="GO" id="GO:0008194">
    <property type="term" value="F:UDP-glycosyltransferase activity"/>
    <property type="evidence" value="ECO:0007669"/>
    <property type="project" value="InterPro"/>
</dbReference>
<dbReference type="InterPro" id="IPR002213">
    <property type="entry name" value="UDP_glucos_trans"/>
</dbReference>
<accession>A0AAN9EHI3</accession>
<dbReference type="PANTHER" id="PTHR48045:SF6">
    <property type="entry name" value="UDP-GLUCOSYLTRANSFERASE FAMILY PROTEIN"/>
    <property type="match status" value="1"/>
</dbReference>
<dbReference type="CDD" id="cd03784">
    <property type="entry name" value="GT1_Gtf-like"/>
    <property type="match status" value="1"/>
</dbReference>
<dbReference type="FunFam" id="3.40.50.2000:FF:000056">
    <property type="entry name" value="Glycosyltransferase"/>
    <property type="match status" value="1"/>
</dbReference>
<evidence type="ECO:0000256" key="2">
    <source>
        <dbReference type="ARBA" id="ARBA00022679"/>
    </source>
</evidence>
<comment type="caution">
    <text evidence="3">The sequence shown here is derived from an EMBL/GenBank/DDBJ whole genome shotgun (WGS) entry which is preliminary data.</text>
</comment>
<evidence type="ECO:0000313" key="3">
    <source>
        <dbReference type="EMBL" id="KAK7256460.1"/>
    </source>
</evidence>
<keyword evidence="4" id="KW-1185">Reference proteome</keyword>
<proteinExistence type="inferred from homology"/>
<keyword evidence="2" id="KW-0808">Transferase</keyword>
<reference evidence="3 4" key="1">
    <citation type="submission" date="2024-01" db="EMBL/GenBank/DDBJ databases">
        <title>The genomes of 5 underutilized Papilionoideae crops provide insights into root nodulation and disease resistanc.</title>
        <authorList>
            <person name="Yuan L."/>
        </authorList>
    </citation>
    <scope>NUCLEOTIDE SEQUENCE [LARGE SCALE GENOMIC DNA]</scope>
    <source>
        <strain evidence="3">ZHUSHIDOU_FW_LH</strain>
        <tissue evidence="3">Leaf</tissue>
    </source>
</reference>
<evidence type="ECO:0008006" key="5">
    <source>
        <dbReference type="Google" id="ProtNLM"/>
    </source>
</evidence>
<dbReference type="FunFam" id="3.40.50.2000:FF:000054">
    <property type="entry name" value="Glycosyltransferase"/>
    <property type="match status" value="1"/>
</dbReference>
<evidence type="ECO:0000256" key="1">
    <source>
        <dbReference type="ARBA" id="ARBA00009995"/>
    </source>
</evidence>
<sequence length="416" mass="45194">MEKTTHIALVSCPGYSHLVAIVELSKRLVQLHPNFHVTCIIPTIGPPPNNSKAYLQTLPPNINSIFLPPINKQDLPQVSNPAIILQLTVALSLPSLHEVLKSLSSQAPLAALVADFFALEALNFANEFDTLSYIYFPVAAMVLSLLFHIPKLDEKISGEYRDMTEPVQIPGCVPIMGPDLPASLQNRSSEDYKQFLEHAKGLSSVNGILINTFIEMESGTLRALAEEGAGNACIYPVGPITQKGSTIEEDGLECLTWLDNQPHSSVLYVSFGSGGALSQDQVNELALGLELSGQKFLWVFRAPRDSASDGYIGAANEDPLPFLPSGFLERTKVQGLVVPLWTPQVQVLSHRSVGGFLSHCGWSSILESVQEGEEGKMIRKRMKDLQDAAVNAIKQDGSSTLTLSLLAEKWENLGGI</sequence>
<evidence type="ECO:0000313" key="4">
    <source>
        <dbReference type="Proteomes" id="UP001372338"/>
    </source>
</evidence>